<proteinExistence type="predicted"/>
<dbReference type="Pfam" id="PF14584">
    <property type="entry name" value="DUF4446"/>
    <property type="match status" value="1"/>
</dbReference>
<dbReference type="InterPro" id="IPR027981">
    <property type="entry name" value="DUF4446"/>
</dbReference>
<organism evidence="1 2">
    <name type="scientific">Streptosporangium brasiliense</name>
    <dbReference type="NCBI Taxonomy" id="47480"/>
    <lineage>
        <taxon>Bacteria</taxon>
        <taxon>Bacillati</taxon>
        <taxon>Actinomycetota</taxon>
        <taxon>Actinomycetes</taxon>
        <taxon>Streptosporangiales</taxon>
        <taxon>Streptosporangiaceae</taxon>
        <taxon>Streptosporangium</taxon>
    </lineage>
</organism>
<accession>A0ABT9R5U9</accession>
<keyword evidence="2" id="KW-1185">Reference proteome</keyword>
<reference evidence="1 2" key="1">
    <citation type="submission" date="2023-07" db="EMBL/GenBank/DDBJ databases">
        <title>Sequencing the genomes of 1000 actinobacteria strains.</title>
        <authorList>
            <person name="Klenk H.-P."/>
        </authorList>
    </citation>
    <scope>NUCLEOTIDE SEQUENCE [LARGE SCALE GENOMIC DNA]</scope>
    <source>
        <strain evidence="1 2">DSM 44109</strain>
    </source>
</reference>
<dbReference type="RefSeq" id="WP_306861856.1">
    <property type="nucleotide sequence ID" value="NZ_JAUSRB010000002.1"/>
</dbReference>
<comment type="caution">
    <text evidence="1">The sequence shown here is derived from an EMBL/GenBank/DDBJ whole genome shotgun (WGS) entry which is preliminary data.</text>
</comment>
<evidence type="ECO:0000313" key="1">
    <source>
        <dbReference type="EMBL" id="MDP9864246.1"/>
    </source>
</evidence>
<sequence length="153" mass="16059">MLVTMWIAAGAAAGVVGVLIGSLALRQARGAAKDCDRILARQAVEGTGGPGDLRAIRDVAVFRYDALEEMTGELSFSVALMNGLGDGIVLTSINGRSETRTYVRPLRGGKGRQPLSPEEEHAVRAARLGLGPEVEPYFGRGEPRVRATASGQG</sequence>
<protein>
    <recommendedName>
        <fullName evidence="3">DUF4446 domain-containing protein</fullName>
    </recommendedName>
</protein>
<dbReference type="EMBL" id="JAUSRB010000002">
    <property type="protein sequence ID" value="MDP9864246.1"/>
    <property type="molecule type" value="Genomic_DNA"/>
</dbReference>
<name>A0ABT9R5U9_9ACTN</name>
<dbReference type="Proteomes" id="UP001230426">
    <property type="component" value="Unassembled WGS sequence"/>
</dbReference>
<evidence type="ECO:0000313" key="2">
    <source>
        <dbReference type="Proteomes" id="UP001230426"/>
    </source>
</evidence>
<evidence type="ECO:0008006" key="3">
    <source>
        <dbReference type="Google" id="ProtNLM"/>
    </source>
</evidence>
<gene>
    <name evidence="1" type="ORF">J2S55_003512</name>
</gene>